<evidence type="ECO:0000313" key="2">
    <source>
        <dbReference type="Proteomes" id="UP001256400"/>
    </source>
</evidence>
<gene>
    <name evidence="1" type="ORF">RHP80_12970</name>
</gene>
<evidence type="ECO:0000313" key="1">
    <source>
        <dbReference type="EMBL" id="WND05101.1"/>
    </source>
</evidence>
<dbReference type="RefSeq" id="WP_151765388.1">
    <property type="nucleotide sequence ID" value="NZ_BKLW01000025.1"/>
</dbReference>
<protein>
    <recommendedName>
        <fullName evidence="3">Type I restriction endonuclease subunit M</fullName>
    </recommendedName>
</protein>
<dbReference type="EMBL" id="CP134206">
    <property type="protein sequence ID" value="WND05101.1"/>
    <property type="molecule type" value="Genomic_DNA"/>
</dbReference>
<reference evidence="1" key="1">
    <citation type="submission" date="2023-09" db="EMBL/GenBank/DDBJ databases">
        <title>Acinetobacter soli.</title>
        <authorList>
            <person name="Kim B."/>
            <person name="Kim D."/>
            <person name="Park D."/>
        </authorList>
    </citation>
    <scope>NUCLEOTIDE SEQUENCE</scope>
    <source>
        <strain evidence="1">2023.05</strain>
    </source>
</reference>
<organism evidence="1 2">
    <name type="scientific">Acinetobacter soli</name>
    <dbReference type="NCBI Taxonomy" id="487316"/>
    <lineage>
        <taxon>Bacteria</taxon>
        <taxon>Pseudomonadati</taxon>
        <taxon>Pseudomonadota</taxon>
        <taxon>Gammaproteobacteria</taxon>
        <taxon>Moraxellales</taxon>
        <taxon>Moraxellaceae</taxon>
        <taxon>Acinetobacter</taxon>
    </lineage>
</organism>
<evidence type="ECO:0008006" key="3">
    <source>
        <dbReference type="Google" id="ProtNLM"/>
    </source>
</evidence>
<dbReference type="AlphaFoldDB" id="A0AB38YUM4"/>
<name>A0AB38YUM4_9GAMM</name>
<accession>A0AB38YUM4</accession>
<sequence length="92" mass="10534">MTKRNLFALGQVVSTLNALRFAEAENIDLLALLARHHQGDWGDVCEEDRESNEEALLMHLRILSSYNFSKDKIWIITEADRSVTTILLPSDY</sequence>
<proteinExistence type="predicted"/>
<dbReference type="Proteomes" id="UP001256400">
    <property type="component" value="Chromosome"/>
</dbReference>